<dbReference type="EMBL" id="LPWD01000217">
    <property type="protein sequence ID" value="ODS02833.1"/>
    <property type="molecule type" value="Genomic_DNA"/>
</dbReference>
<dbReference type="Pfam" id="PF05170">
    <property type="entry name" value="AsmA"/>
    <property type="match status" value="1"/>
</dbReference>
<dbReference type="PANTHER" id="PTHR30441">
    <property type="entry name" value="DUF748 DOMAIN-CONTAINING PROTEIN"/>
    <property type="match status" value="1"/>
</dbReference>
<name>A0A1E3WAJ8_9HYPH</name>
<dbReference type="InterPro" id="IPR007844">
    <property type="entry name" value="AsmA"/>
</dbReference>
<dbReference type="GO" id="GO:0005886">
    <property type="term" value="C:plasma membrane"/>
    <property type="evidence" value="ECO:0007669"/>
    <property type="project" value="TreeGrafter"/>
</dbReference>
<organism evidence="2 3">
    <name type="scientific">Methyloceanibacter marginalis</name>
    <dbReference type="NCBI Taxonomy" id="1774971"/>
    <lineage>
        <taxon>Bacteria</taxon>
        <taxon>Pseudomonadati</taxon>
        <taxon>Pseudomonadota</taxon>
        <taxon>Alphaproteobacteria</taxon>
        <taxon>Hyphomicrobiales</taxon>
        <taxon>Hyphomicrobiaceae</taxon>
        <taxon>Methyloceanibacter</taxon>
    </lineage>
</organism>
<dbReference type="PANTHER" id="PTHR30441:SF4">
    <property type="entry name" value="PROTEIN ASMA"/>
    <property type="match status" value="1"/>
</dbReference>
<dbReference type="Proteomes" id="UP000095042">
    <property type="component" value="Unassembled WGS sequence"/>
</dbReference>
<dbReference type="RefSeq" id="WP_069623966.1">
    <property type="nucleotide sequence ID" value="NZ_LPWD01000217.1"/>
</dbReference>
<comment type="caution">
    <text evidence="2">The sequence shown here is derived from an EMBL/GenBank/DDBJ whole genome shotgun (WGS) entry which is preliminary data.</text>
</comment>
<dbReference type="InterPro" id="IPR052894">
    <property type="entry name" value="AsmA-related"/>
</dbReference>
<accession>A0A1E3WAJ8</accession>
<evidence type="ECO:0000313" key="3">
    <source>
        <dbReference type="Proteomes" id="UP000095042"/>
    </source>
</evidence>
<evidence type="ECO:0000259" key="1">
    <source>
        <dbReference type="Pfam" id="PF05170"/>
    </source>
</evidence>
<dbReference type="GO" id="GO:0090313">
    <property type="term" value="P:regulation of protein targeting to membrane"/>
    <property type="evidence" value="ECO:0007669"/>
    <property type="project" value="TreeGrafter"/>
</dbReference>
<feature type="domain" description="AsmA" evidence="1">
    <location>
        <begin position="68"/>
        <end position="281"/>
    </location>
</feature>
<keyword evidence="3" id="KW-1185">Reference proteome</keyword>
<sequence>MSANLRKKAGVIDLDSVKAEVAGDAIEGSAHFERDGVTTKFKIAANAERVSLPAVLGVLVAWERTASTEEMLGSVSADAAEVWPARGFALDLIDNAEGDVTLNARTLVLGAPFQVADATLNARVDNDGLAITDLDGRLFGGDFAASGVLSPRGNGAALTAKADLKNASLGALSEAVAGNNLAEGPFDIAFSVQGEGLSPPGLVAGLSGKGTLALGEGVLTAMTSEPLRKVAAKAANTTIKATKAEIDADTEQVRNTLTDGTYGFAPATFALDVKNGTVRLAPTTLAGTGAEADVNAYVELASLKLDSEWQMRLTGPAARRFRPSAWCSPGLSMRRAPSCPPSIRRPSRAT</sequence>
<gene>
    <name evidence="2" type="ORF">AUC71_13145</name>
</gene>
<proteinExistence type="predicted"/>
<evidence type="ECO:0000313" key="2">
    <source>
        <dbReference type="EMBL" id="ODS02833.1"/>
    </source>
</evidence>
<dbReference type="AlphaFoldDB" id="A0A1E3WAJ8"/>
<protein>
    <recommendedName>
        <fullName evidence="1">AsmA domain-containing protein</fullName>
    </recommendedName>
</protein>
<reference evidence="2 3" key="1">
    <citation type="journal article" date="2016" name="Environ. Microbiol.">
        <title>New Methyloceanibacter diversity from North Sea sediments includes methanotroph containing solely the soluble methane monooxygenase.</title>
        <authorList>
            <person name="Vekeman B."/>
            <person name="Kerckhof F.M."/>
            <person name="Cremers G."/>
            <person name="de Vos P."/>
            <person name="Vandamme P."/>
            <person name="Boon N."/>
            <person name="Op den Camp H.J."/>
            <person name="Heylen K."/>
        </authorList>
    </citation>
    <scope>NUCLEOTIDE SEQUENCE [LARGE SCALE GENOMIC DNA]</scope>
    <source>
        <strain evidence="2 3">R-67177</strain>
    </source>
</reference>